<dbReference type="eggNOG" id="KOG0974">
    <property type="taxonomic scope" value="Eukaryota"/>
</dbReference>
<dbReference type="Pfam" id="PF00400">
    <property type="entry name" value="WD40"/>
    <property type="match status" value="2"/>
</dbReference>
<dbReference type="HOGENOM" id="CLU_002615_1_0_1"/>
<feature type="repeat" description="WD" evidence="7">
    <location>
        <begin position="830"/>
        <end position="864"/>
    </location>
</feature>
<name>A1CT39_ASPCL</name>
<sequence>MHSSLEHIDACLPVIALKALVLRDTRLLIQGRGPYCQVIDEQNGKLLAELKVFRRNNIHGFILLSQNQRDLGSASSRLVVWGGSSLRVIDLSLDSSDASESNKASLRAVTAEYLAPDWILAGCAPESGNKAERAFVVTAHNAILGLHVVENVDSKYAHAVHVQQLVSGVKSILYSADAISLSSSRVLIAAGTVFGEIIVWSCFIDENESNPLKLNAAGSIHHFFTGHEGSIFGVRISPLLNSLPGHRSGRLLASCSDDRTIRVWDISDCEKISRHDRSAYSTDGFELRTTGFGSVAATGDESGPESCVAKAFGHAARIWGVHFVPTATQDQTNLTIVSRGEDATCILWDLSWGASCSPKAEFKLTQISSSHLHTGKHLWSLDMNSTGSQTTIYTGGADGAVRCFTIDVNENASISLPNRDNRIVTSSDTQNIVSTRDKSFKAFAFVSSDHFVATTFQGEVQLGSVQSRTDAGRLIFKETLFVEEDLRAFSVIGSLPQKGLALIANALGLVRLYNHGTKSLDKVAQADGRPLRIFPLQYDVDAQRDATTLSFVTSYATLRKADLFCIGKSSTAEPHFTKTELTLPHGMEVSCASWIDHQYLALGIKSGALLVYKVAEMGGSLEPILCTLRIHGREGVNAITQFSTMFGEAGSLPDYFMTCGRDGDYCIHELADEGGSEVRIRTIHRSSPAVSFNVEGFYIDPLSKDFILYGFQSTEFILWNETAHSELARVDCGGARRMWAFHPSNETSGAGLLLWVQSGFNALQIQPNVNRTIRAGGHGREIKTMEVAHSTSERGTLIATGAEDTHLRIFAPASPHTESLWASFKCLRVLRDHTAGVQQISWSTDGKTLFSSAGFEELFVWKVRQIPSFGLATALAASSPKDDPMSELRVTSFDVLDVEEEQAKGGFLLCLALSNSTIKIFHYSSSVDEGHFTLLARGTYTSNCLTQARFLVTSSSIGLITASTDGHFTLWHLNPVLEPFYSMASSSVHLRQPLETLSINPSSITCENRYQIHSNSIKSLEMARISADTSLILAGGDDNALTVSVLTVDFTNTDAGSHVCTVTIPDAHAASVTTIKILKQQQLDGEGKAQIFFASSGNDHQVKVWCAEVDVPQSGSDGVKVKNLVDQYSGVADISSLDLITDESGMQLLVCGVGMELFKLQLP</sequence>
<gene>
    <name evidence="8" type="ORF">ACLA_081660</name>
</gene>
<dbReference type="RefSeq" id="XP_001267902.1">
    <property type="nucleotide sequence ID" value="XM_001267901.1"/>
</dbReference>
<dbReference type="GO" id="GO:0030488">
    <property type="term" value="P:tRNA methylation"/>
    <property type="evidence" value="ECO:0007669"/>
    <property type="project" value="TreeGrafter"/>
</dbReference>
<dbReference type="InterPro" id="IPR015943">
    <property type="entry name" value="WD40/YVTN_repeat-like_dom_sf"/>
</dbReference>
<reference evidence="8 9" key="1">
    <citation type="journal article" date="2008" name="PLoS Genet.">
        <title>Genomic islands in the pathogenic filamentous fungus Aspergillus fumigatus.</title>
        <authorList>
            <person name="Fedorova N.D."/>
            <person name="Khaldi N."/>
            <person name="Joardar V.S."/>
            <person name="Maiti R."/>
            <person name="Amedeo P."/>
            <person name="Anderson M.J."/>
            <person name="Crabtree J."/>
            <person name="Silva J.C."/>
            <person name="Badger J.H."/>
            <person name="Albarraq A."/>
            <person name="Angiuoli S."/>
            <person name="Bussey H."/>
            <person name="Bowyer P."/>
            <person name="Cotty P.J."/>
            <person name="Dyer P.S."/>
            <person name="Egan A."/>
            <person name="Galens K."/>
            <person name="Fraser-Liggett C.M."/>
            <person name="Haas B.J."/>
            <person name="Inman J.M."/>
            <person name="Kent R."/>
            <person name="Lemieux S."/>
            <person name="Malavazi I."/>
            <person name="Orvis J."/>
            <person name="Roemer T."/>
            <person name="Ronning C.M."/>
            <person name="Sundaram J.P."/>
            <person name="Sutton G."/>
            <person name="Turner G."/>
            <person name="Venter J.C."/>
            <person name="White O.R."/>
            <person name="Whitty B.R."/>
            <person name="Youngman P."/>
            <person name="Wolfe K.H."/>
            <person name="Goldman G.H."/>
            <person name="Wortman J.R."/>
            <person name="Jiang B."/>
            <person name="Denning D.W."/>
            <person name="Nierman W.C."/>
        </authorList>
    </citation>
    <scope>NUCLEOTIDE SEQUENCE [LARGE SCALE GENOMIC DNA]</scope>
    <source>
        <strain evidence="9">ATCC 1007 / CBS 513.65 / DSM 816 / NCTC 3887 / NRRL 1</strain>
    </source>
</reference>
<keyword evidence="4" id="KW-0819">tRNA processing</keyword>
<comment type="subcellular location">
    <subcellularLocation>
        <location evidence="1">Cytoplasm</location>
    </subcellularLocation>
</comment>
<organism evidence="8 9">
    <name type="scientific">Aspergillus clavatus (strain ATCC 1007 / CBS 513.65 / DSM 816 / NCTC 3887 / NRRL 1 / QM 1276 / 107)</name>
    <dbReference type="NCBI Taxonomy" id="344612"/>
    <lineage>
        <taxon>Eukaryota</taxon>
        <taxon>Fungi</taxon>
        <taxon>Dikarya</taxon>
        <taxon>Ascomycota</taxon>
        <taxon>Pezizomycotina</taxon>
        <taxon>Eurotiomycetes</taxon>
        <taxon>Eurotiomycetidae</taxon>
        <taxon>Eurotiales</taxon>
        <taxon>Aspergillaceae</taxon>
        <taxon>Aspergillus</taxon>
        <taxon>Aspergillus subgen. Fumigati</taxon>
    </lineage>
</organism>
<dbReference type="SUPFAM" id="SSF50978">
    <property type="entry name" value="WD40 repeat-like"/>
    <property type="match status" value="4"/>
</dbReference>
<dbReference type="InterPro" id="IPR051973">
    <property type="entry name" value="tRNA_Anticodon_Mtase-Reg"/>
</dbReference>
<dbReference type="KEGG" id="act:ACLA_081660"/>
<keyword evidence="2" id="KW-0963">Cytoplasm</keyword>
<dbReference type="STRING" id="344612.A1CT39"/>
<feature type="repeat" description="WD" evidence="7">
    <location>
        <begin position="224"/>
        <end position="274"/>
    </location>
</feature>
<accession>A1CT39</accession>
<dbReference type="PROSITE" id="PS50294">
    <property type="entry name" value="WD_REPEATS_REGION"/>
    <property type="match status" value="1"/>
</dbReference>
<protein>
    <submittedName>
        <fullName evidence="8">WD repeat protein</fullName>
    </submittedName>
</protein>
<evidence type="ECO:0000256" key="2">
    <source>
        <dbReference type="ARBA" id="ARBA00022490"/>
    </source>
</evidence>
<dbReference type="PROSITE" id="PS00678">
    <property type="entry name" value="WD_REPEATS_1"/>
    <property type="match status" value="1"/>
</dbReference>
<dbReference type="AlphaFoldDB" id="A1CT39"/>
<dbReference type="InterPro" id="IPR001680">
    <property type="entry name" value="WD40_rpt"/>
</dbReference>
<dbReference type="OrthoDB" id="5594999at2759"/>
<keyword evidence="5" id="KW-0677">Repeat</keyword>
<dbReference type="PANTHER" id="PTHR14344">
    <property type="entry name" value="WD REPEAT PROTEIN"/>
    <property type="match status" value="1"/>
</dbReference>
<dbReference type="SMART" id="SM00320">
    <property type="entry name" value="WD40"/>
    <property type="match status" value="9"/>
</dbReference>
<dbReference type="Proteomes" id="UP000006701">
    <property type="component" value="Unassembled WGS sequence"/>
</dbReference>
<dbReference type="OMA" id="IIVWSCF"/>
<evidence type="ECO:0000256" key="1">
    <source>
        <dbReference type="ARBA" id="ARBA00004496"/>
    </source>
</evidence>
<dbReference type="VEuPathDB" id="FungiDB:ACLA_081660"/>
<dbReference type="Gene3D" id="2.130.10.10">
    <property type="entry name" value="YVTN repeat-like/Quinoprotein amine dehydrogenase"/>
    <property type="match status" value="4"/>
</dbReference>
<evidence type="ECO:0000256" key="6">
    <source>
        <dbReference type="ARBA" id="ARBA00038255"/>
    </source>
</evidence>
<evidence type="ECO:0000256" key="7">
    <source>
        <dbReference type="PROSITE-ProRule" id="PRU00221"/>
    </source>
</evidence>
<dbReference type="EMBL" id="DS027060">
    <property type="protein sequence ID" value="EAW06476.1"/>
    <property type="molecule type" value="Genomic_DNA"/>
</dbReference>
<evidence type="ECO:0000256" key="5">
    <source>
        <dbReference type="ARBA" id="ARBA00022737"/>
    </source>
</evidence>
<keyword evidence="3 7" id="KW-0853">WD repeat</keyword>
<dbReference type="InterPro" id="IPR019775">
    <property type="entry name" value="WD40_repeat_CS"/>
</dbReference>
<keyword evidence="9" id="KW-1185">Reference proteome</keyword>
<dbReference type="PANTHER" id="PTHR14344:SF3">
    <property type="entry name" value="WD REPEAT-CONTAINING PROTEIN 6"/>
    <property type="match status" value="1"/>
</dbReference>
<dbReference type="InterPro" id="IPR036322">
    <property type="entry name" value="WD40_repeat_dom_sf"/>
</dbReference>
<dbReference type="GO" id="GO:0005737">
    <property type="term" value="C:cytoplasm"/>
    <property type="evidence" value="ECO:0007669"/>
    <property type="project" value="UniProtKB-SubCell"/>
</dbReference>
<dbReference type="GeneID" id="4700221"/>
<proteinExistence type="inferred from homology"/>
<comment type="similarity">
    <text evidence="6">Belongs to the WD repeat WDR6 family.</text>
</comment>
<evidence type="ECO:0000256" key="3">
    <source>
        <dbReference type="ARBA" id="ARBA00022574"/>
    </source>
</evidence>
<evidence type="ECO:0000256" key="4">
    <source>
        <dbReference type="ARBA" id="ARBA00022694"/>
    </source>
</evidence>
<evidence type="ECO:0000313" key="8">
    <source>
        <dbReference type="EMBL" id="EAW06476.1"/>
    </source>
</evidence>
<dbReference type="PROSITE" id="PS50082">
    <property type="entry name" value="WD_REPEATS_2"/>
    <property type="match status" value="2"/>
</dbReference>
<evidence type="ECO:0000313" key="9">
    <source>
        <dbReference type="Proteomes" id="UP000006701"/>
    </source>
</evidence>